<dbReference type="RefSeq" id="WP_014776841.1">
    <property type="nucleotide sequence ID" value="NC_018012.1"/>
</dbReference>
<dbReference type="GO" id="GO:0046872">
    <property type="term" value="F:metal ion binding"/>
    <property type="evidence" value="ECO:0007669"/>
    <property type="project" value="UniProtKB-KW"/>
</dbReference>
<dbReference type="Pfam" id="PF05524">
    <property type="entry name" value="PEP-utilisers_N"/>
    <property type="match status" value="1"/>
</dbReference>
<dbReference type="EMBL" id="CP003154">
    <property type="protein sequence ID" value="AFL72333.1"/>
    <property type="molecule type" value="Genomic_DNA"/>
</dbReference>
<dbReference type="NCBIfam" id="TIGR01417">
    <property type="entry name" value="PTS_I_fam"/>
    <property type="match status" value="1"/>
</dbReference>
<comment type="catalytic activity">
    <reaction evidence="1">
        <text>L-histidyl-[protein] + phosphoenolpyruvate = N(pros)-phospho-L-histidyl-[protein] + pyruvate</text>
        <dbReference type="Rhea" id="RHEA:23880"/>
        <dbReference type="Rhea" id="RHEA-COMP:9745"/>
        <dbReference type="Rhea" id="RHEA-COMP:9746"/>
        <dbReference type="ChEBI" id="CHEBI:15361"/>
        <dbReference type="ChEBI" id="CHEBI:29979"/>
        <dbReference type="ChEBI" id="CHEBI:58702"/>
        <dbReference type="ChEBI" id="CHEBI:64837"/>
        <dbReference type="EC" id="2.7.3.9"/>
    </reaction>
</comment>
<dbReference type="eggNOG" id="COG2190">
    <property type="taxonomic scope" value="Bacteria"/>
</dbReference>
<feature type="domain" description="HPr" evidence="17">
    <location>
        <begin position="166"/>
        <end position="254"/>
    </location>
</feature>
<dbReference type="GO" id="GO:0005737">
    <property type="term" value="C:cytoplasm"/>
    <property type="evidence" value="ECO:0007669"/>
    <property type="project" value="UniProtKB-SubCell"/>
</dbReference>
<evidence type="ECO:0000256" key="13">
    <source>
        <dbReference type="ARBA" id="ARBA00022842"/>
    </source>
</evidence>
<dbReference type="PROSITE" id="PS51093">
    <property type="entry name" value="PTS_EIIA_TYPE_1"/>
    <property type="match status" value="1"/>
</dbReference>
<dbReference type="InterPro" id="IPR015813">
    <property type="entry name" value="Pyrv/PenolPyrv_kinase-like_dom"/>
</dbReference>
<dbReference type="InterPro" id="IPR008279">
    <property type="entry name" value="PEP-util_enz_mobile_dom"/>
</dbReference>
<dbReference type="GO" id="GO:0009401">
    <property type="term" value="P:phosphoenolpyruvate-dependent sugar phosphotransferase system"/>
    <property type="evidence" value="ECO:0007669"/>
    <property type="project" value="UniProtKB-KW"/>
</dbReference>
<dbReference type="KEGG" id="tvi:Thivi_0264"/>
<reference evidence="18 19" key="1">
    <citation type="submission" date="2012-06" db="EMBL/GenBank/DDBJ databases">
        <title>Complete sequence of Thiocystis violascens DSM 198.</title>
        <authorList>
            <consortium name="US DOE Joint Genome Institute"/>
            <person name="Lucas S."/>
            <person name="Han J."/>
            <person name="Lapidus A."/>
            <person name="Cheng J.-F."/>
            <person name="Goodwin L."/>
            <person name="Pitluck S."/>
            <person name="Peters L."/>
            <person name="Ovchinnikova G."/>
            <person name="Teshima H."/>
            <person name="Detter J.C."/>
            <person name="Han C."/>
            <person name="Tapia R."/>
            <person name="Land M."/>
            <person name="Hauser L."/>
            <person name="Kyrpides N."/>
            <person name="Ivanova N."/>
            <person name="Pagani I."/>
            <person name="Vogl K."/>
            <person name="Liu Z."/>
            <person name="Frigaard N.-U."/>
            <person name="Bryant D."/>
            <person name="Woyke T."/>
        </authorList>
    </citation>
    <scope>NUCLEOTIDE SEQUENCE [LARGE SCALE GENOMIC DNA]</scope>
    <source>
        <strain evidence="19">ATCC 17096 / DSM 198 / 6111</strain>
    </source>
</reference>
<sequence>MVTLELRAPLDGIILPLEQVPDPVFSQKMVGDGLSIDPLSQVLTAPCPGTISQLHHAGHAVTLTTGEGIEILMHIGLDTVTLKGEGFTPKVTLGQQVATGDALIAFEADFLATRAKSLLTLMIVTNGEAIAGMVQASGRVRGGQDPCLTLTLAEGAGAAAEIAGKRVTSDAILIPNPTGLHARPAAVLANLSKGFASKILLQRGDDQANAKSVTSIMGLEIALGDKVVLIAEGPDSQVAIDALAPELAAGLGDEGSRPAPAPATTEPDPAKAPAPRPLSDDPNLLLGVAASPGLGVGKVYQLRREEIQVPETGDTDPRKERRKLEDALDRGKNELEALQTELKAQSDAKKAAIFAAHQELLGDPDLIDIAESAIAKGKGAAFAWQRAYTTHAERLSRLKNEIMAGRAADLRDVGRRVLGILTGQPVEEPKIPAGSILIAEELTPSDTAQLNPAEVLGFATVSGGATSHVAILARALDIPAVAGIEPRALDLPNGSDVILDGGRGQLRIHPEPAEIDRILEAKARLAAKKAADLAAAFEPATTRDGHNVEVVANIGGIEDARKGMTLGAEGVGLLRSEFLYLDRSTAPTEDEQTQIYSDISAALNGHPLIIRTLDVGGDKPLAYLPMPREENPMLGIRGVRIGLDRPEILRTQVRAILRAGKTGKIRMMFPMIATLDEIRSVKGLVEEERAKLPDAGDVELGIMVEVPAAAVLARQFAREVSFFSIGTNDLTQYGLAMDRGHPKLGAKADAMNPAILRLIALTVEGADAEGKWVGVCGGMASDPQAVPILVGLGVKELSVSVPAIPAIKAAVRARAFAECQTLAQQALAQGTAAEVRALVQSDD</sequence>
<name>I3Y5R5_THIV6</name>
<dbReference type="GO" id="GO:0016301">
    <property type="term" value="F:kinase activity"/>
    <property type="evidence" value="ECO:0007669"/>
    <property type="project" value="UniProtKB-KW"/>
</dbReference>
<evidence type="ECO:0000259" key="16">
    <source>
        <dbReference type="PROSITE" id="PS51093"/>
    </source>
</evidence>
<keyword evidence="9 18" id="KW-0808">Transferase</keyword>
<dbReference type="InterPro" id="IPR040442">
    <property type="entry name" value="Pyrv_kinase-like_dom_sf"/>
</dbReference>
<keyword evidence="10" id="KW-0598">Phosphotransferase system</keyword>
<comment type="cofactor">
    <cofactor evidence="2">
        <name>Mg(2+)</name>
        <dbReference type="ChEBI" id="CHEBI:18420"/>
    </cofactor>
</comment>
<keyword evidence="19" id="KW-1185">Reference proteome</keyword>
<protein>
    <recommendedName>
        <fullName evidence="5">phosphoenolpyruvate--protein phosphotransferase</fullName>
        <ecNumber evidence="5">2.7.3.9</ecNumber>
    </recommendedName>
</protein>
<dbReference type="Gene3D" id="3.50.30.10">
    <property type="entry name" value="Phosphohistidine domain"/>
    <property type="match status" value="1"/>
</dbReference>
<organism evidence="18 19">
    <name type="scientific">Thiocystis violascens (strain ATCC 17096 / DSM 198 / 6111)</name>
    <name type="common">Chromatium violascens</name>
    <dbReference type="NCBI Taxonomy" id="765911"/>
    <lineage>
        <taxon>Bacteria</taxon>
        <taxon>Pseudomonadati</taxon>
        <taxon>Pseudomonadota</taxon>
        <taxon>Gammaproteobacteria</taxon>
        <taxon>Chromatiales</taxon>
        <taxon>Chromatiaceae</taxon>
        <taxon>Thiocystis</taxon>
    </lineage>
</organism>
<dbReference type="PRINTS" id="PR00107">
    <property type="entry name" value="PHOSPHOCPHPR"/>
</dbReference>
<dbReference type="NCBIfam" id="TIGR00830">
    <property type="entry name" value="PTBA"/>
    <property type="match status" value="1"/>
</dbReference>
<keyword evidence="6" id="KW-0813">Transport</keyword>
<keyword evidence="7" id="KW-0963">Cytoplasm</keyword>
<dbReference type="NCBIfam" id="TIGR01003">
    <property type="entry name" value="PTS_HPr_family"/>
    <property type="match status" value="1"/>
</dbReference>
<dbReference type="eggNOG" id="COG1080">
    <property type="taxonomic scope" value="Bacteria"/>
</dbReference>
<keyword evidence="12" id="KW-0418">Kinase</keyword>
<dbReference type="Pfam" id="PF00381">
    <property type="entry name" value="PTS-HPr"/>
    <property type="match status" value="1"/>
</dbReference>
<evidence type="ECO:0000256" key="2">
    <source>
        <dbReference type="ARBA" id="ARBA00001946"/>
    </source>
</evidence>
<keyword evidence="11" id="KW-0479">Metal-binding</keyword>
<dbReference type="Gene3D" id="1.10.274.10">
    <property type="entry name" value="PtsI, HPr-binding domain"/>
    <property type="match status" value="1"/>
</dbReference>
<dbReference type="Gene3D" id="2.70.70.10">
    <property type="entry name" value="Glucose Permease (Domain IIA)"/>
    <property type="match status" value="1"/>
</dbReference>
<dbReference type="InterPro" id="IPR036637">
    <property type="entry name" value="Phosphohistidine_dom_sf"/>
</dbReference>
<dbReference type="InterPro" id="IPR011055">
    <property type="entry name" value="Dup_hybrid_motif"/>
</dbReference>
<dbReference type="PANTHER" id="PTHR46244:SF6">
    <property type="entry name" value="PHOSPHOENOLPYRUVATE-PROTEIN PHOSPHOTRANSFERASE"/>
    <property type="match status" value="1"/>
</dbReference>
<evidence type="ECO:0000313" key="19">
    <source>
        <dbReference type="Proteomes" id="UP000006062"/>
    </source>
</evidence>
<dbReference type="InterPro" id="IPR000121">
    <property type="entry name" value="PEP_util_C"/>
</dbReference>
<feature type="domain" description="PTS EIIA type-1" evidence="16">
    <location>
        <begin position="22"/>
        <end position="126"/>
    </location>
</feature>
<dbReference type="InterPro" id="IPR050499">
    <property type="entry name" value="PEP-utilizing_PTS_enzyme"/>
</dbReference>
<evidence type="ECO:0000256" key="8">
    <source>
        <dbReference type="ARBA" id="ARBA00022597"/>
    </source>
</evidence>
<dbReference type="SUPFAM" id="SSF51261">
    <property type="entry name" value="Duplicated hybrid motif"/>
    <property type="match status" value="1"/>
</dbReference>
<keyword evidence="8" id="KW-0762">Sugar transport</keyword>
<dbReference type="CDD" id="cd00367">
    <property type="entry name" value="PTS-HPr_like"/>
    <property type="match status" value="1"/>
</dbReference>
<dbReference type="Gene3D" id="3.20.20.60">
    <property type="entry name" value="Phosphoenolpyruvate-binding domains"/>
    <property type="match status" value="1"/>
</dbReference>
<comment type="subcellular location">
    <subcellularLocation>
        <location evidence="3">Cytoplasm</location>
    </subcellularLocation>
</comment>
<dbReference type="PROSITE" id="PS51350">
    <property type="entry name" value="PTS_HPR_DOM"/>
    <property type="match status" value="1"/>
</dbReference>
<evidence type="ECO:0000256" key="15">
    <source>
        <dbReference type="SAM" id="MobiDB-lite"/>
    </source>
</evidence>
<evidence type="ECO:0000256" key="5">
    <source>
        <dbReference type="ARBA" id="ARBA00012232"/>
    </source>
</evidence>
<dbReference type="STRING" id="765911.Thivi_0264"/>
<evidence type="ECO:0000256" key="14">
    <source>
        <dbReference type="SAM" id="Coils"/>
    </source>
</evidence>
<dbReference type="InterPro" id="IPR000032">
    <property type="entry name" value="HPr-like"/>
</dbReference>
<evidence type="ECO:0000313" key="18">
    <source>
        <dbReference type="EMBL" id="AFL72333.1"/>
    </source>
</evidence>
<dbReference type="eggNOG" id="COG1925">
    <property type="taxonomic scope" value="Bacteria"/>
</dbReference>
<dbReference type="Pfam" id="PF00391">
    <property type="entry name" value="PEP-utilizers"/>
    <property type="match status" value="1"/>
</dbReference>
<dbReference type="GO" id="GO:0008965">
    <property type="term" value="F:phosphoenolpyruvate-protein phosphotransferase activity"/>
    <property type="evidence" value="ECO:0007669"/>
    <property type="project" value="UniProtKB-EC"/>
</dbReference>
<dbReference type="Proteomes" id="UP000006062">
    <property type="component" value="Chromosome"/>
</dbReference>
<dbReference type="SUPFAM" id="SSF47831">
    <property type="entry name" value="Enzyme I of the PEP:sugar phosphotransferase system HPr-binding (sub)domain"/>
    <property type="match status" value="1"/>
</dbReference>
<evidence type="ECO:0000256" key="1">
    <source>
        <dbReference type="ARBA" id="ARBA00000683"/>
    </source>
</evidence>
<accession>I3Y5R5</accession>
<gene>
    <name evidence="18" type="ordered locus">Thivi_0264</name>
</gene>
<dbReference type="SUPFAM" id="SSF55594">
    <property type="entry name" value="HPr-like"/>
    <property type="match status" value="1"/>
</dbReference>
<evidence type="ECO:0000256" key="12">
    <source>
        <dbReference type="ARBA" id="ARBA00022777"/>
    </source>
</evidence>
<proteinExistence type="inferred from homology"/>
<dbReference type="Pfam" id="PF00358">
    <property type="entry name" value="PTS_EIIA_1"/>
    <property type="match status" value="1"/>
</dbReference>
<dbReference type="InterPro" id="IPR036618">
    <property type="entry name" value="PtsI_HPr-bd_sf"/>
</dbReference>
<dbReference type="InterPro" id="IPR006318">
    <property type="entry name" value="PTS_EI-like"/>
</dbReference>
<evidence type="ECO:0000256" key="10">
    <source>
        <dbReference type="ARBA" id="ARBA00022683"/>
    </source>
</evidence>
<keyword evidence="13" id="KW-0460">Magnesium</keyword>
<evidence type="ECO:0000259" key="17">
    <source>
        <dbReference type="PROSITE" id="PS51350"/>
    </source>
</evidence>
<dbReference type="InterPro" id="IPR001127">
    <property type="entry name" value="PTS_EIIA_1_perm"/>
</dbReference>
<feature type="coiled-coil region" evidence="14">
    <location>
        <begin position="321"/>
        <end position="348"/>
    </location>
</feature>
<evidence type="ECO:0000256" key="9">
    <source>
        <dbReference type="ARBA" id="ARBA00022679"/>
    </source>
</evidence>
<dbReference type="EC" id="2.7.3.9" evidence="5"/>
<evidence type="ECO:0000256" key="7">
    <source>
        <dbReference type="ARBA" id="ARBA00022490"/>
    </source>
</evidence>
<dbReference type="Gene3D" id="3.30.1340.10">
    <property type="entry name" value="HPr-like"/>
    <property type="match status" value="1"/>
</dbReference>
<comment type="similarity">
    <text evidence="4">Belongs to the PEP-utilizing enzyme family.</text>
</comment>
<dbReference type="InterPro" id="IPR001020">
    <property type="entry name" value="PTS_HPr_His_P_site"/>
</dbReference>
<evidence type="ECO:0000256" key="3">
    <source>
        <dbReference type="ARBA" id="ARBA00004496"/>
    </source>
</evidence>
<dbReference type="AlphaFoldDB" id="I3Y5R5"/>
<dbReference type="PRINTS" id="PR01736">
    <property type="entry name" value="PHPHTRNFRASE"/>
</dbReference>
<dbReference type="PROSITE" id="PS00369">
    <property type="entry name" value="PTS_HPR_HIS"/>
    <property type="match status" value="1"/>
</dbReference>
<feature type="region of interest" description="Disordered" evidence="15">
    <location>
        <begin position="250"/>
        <end position="284"/>
    </location>
</feature>
<dbReference type="SUPFAM" id="SSF51621">
    <property type="entry name" value="Phosphoenolpyruvate/pyruvate domain"/>
    <property type="match status" value="1"/>
</dbReference>
<evidence type="ECO:0000256" key="11">
    <source>
        <dbReference type="ARBA" id="ARBA00022723"/>
    </source>
</evidence>
<keyword evidence="14" id="KW-0175">Coiled coil</keyword>
<dbReference type="SUPFAM" id="SSF52009">
    <property type="entry name" value="Phosphohistidine domain"/>
    <property type="match status" value="1"/>
</dbReference>
<dbReference type="InterPro" id="IPR035895">
    <property type="entry name" value="HPr-like_sf"/>
</dbReference>
<dbReference type="PANTHER" id="PTHR46244">
    <property type="entry name" value="PHOSPHOENOLPYRUVATE-PROTEIN PHOSPHOTRANSFERASE"/>
    <property type="match status" value="1"/>
</dbReference>
<dbReference type="HOGENOM" id="CLU_007308_3_2_6"/>
<dbReference type="FunFam" id="2.70.70.10:FF:000001">
    <property type="entry name" value="PTS system glucose-specific IIA component"/>
    <property type="match status" value="1"/>
</dbReference>
<dbReference type="Pfam" id="PF02896">
    <property type="entry name" value="PEP-utilizers_C"/>
    <property type="match status" value="1"/>
</dbReference>
<dbReference type="InterPro" id="IPR008731">
    <property type="entry name" value="PTS_EIN"/>
</dbReference>
<dbReference type="OrthoDB" id="9765468at2"/>
<evidence type="ECO:0000256" key="6">
    <source>
        <dbReference type="ARBA" id="ARBA00022448"/>
    </source>
</evidence>
<evidence type="ECO:0000256" key="4">
    <source>
        <dbReference type="ARBA" id="ARBA00007837"/>
    </source>
</evidence>
<dbReference type="PROSITE" id="PS00371">
    <property type="entry name" value="PTS_EIIA_TYPE_1_HIS"/>
    <property type="match status" value="1"/>
</dbReference>